<dbReference type="InterPro" id="IPR027417">
    <property type="entry name" value="P-loop_NTPase"/>
</dbReference>
<sequence length="308" mass="34759">MTGLYLITGFLGAGKTTFLKKFIRQMAGQRMRILVNEFGREGIDGKLLSELGVLVDEINNGSIFCSCRLDKFEAVLQDALMDAPELIIVEASGLSDPTNIRKILAQQDKFGGIEFLGSICIVDAVNLKKVFDTARVCKKQISISDLLIINKTDLADEMQIAETEQLIRQFYPHIVMHRTSFGDMKPQWLEELRDAVKEEDMPRFQTKDLGLQKALVTIKDNMTGYELTKFLEMFVEDTYRIKGFVKLGGEHYLVDCVGSMVDVKPYDGLVENGNKIVVLAGPGMPMQKSLEKAAQWYRDKIERVERGD</sequence>
<proteinExistence type="predicted"/>
<dbReference type="CDD" id="cd03112">
    <property type="entry name" value="CobW-like"/>
    <property type="match status" value="1"/>
</dbReference>
<dbReference type="STRING" id="474960.SAMN05216180_1116"/>
<evidence type="ECO:0000259" key="1">
    <source>
        <dbReference type="Pfam" id="PF02492"/>
    </source>
</evidence>
<dbReference type="RefSeq" id="WP_092752461.1">
    <property type="nucleotide sequence ID" value="NZ_FOCG01000001.1"/>
</dbReference>
<dbReference type="InterPro" id="IPR051316">
    <property type="entry name" value="Zinc-reg_GTPase_activator"/>
</dbReference>
<name>A0A1H8A7A8_9FIRM</name>
<keyword evidence="3" id="KW-1185">Reference proteome</keyword>
<gene>
    <name evidence="2" type="ORF">SAMN05216180_1116</name>
</gene>
<dbReference type="Proteomes" id="UP000199158">
    <property type="component" value="Unassembled WGS sequence"/>
</dbReference>
<dbReference type="EMBL" id="FOCG01000001">
    <property type="protein sequence ID" value="SEM65688.1"/>
    <property type="molecule type" value="Genomic_DNA"/>
</dbReference>
<dbReference type="SUPFAM" id="SSF52540">
    <property type="entry name" value="P-loop containing nucleoside triphosphate hydrolases"/>
    <property type="match status" value="1"/>
</dbReference>
<evidence type="ECO:0000313" key="3">
    <source>
        <dbReference type="Proteomes" id="UP000199158"/>
    </source>
</evidence>
<dbReference type="InterPro" id="IPR003495">
    <property type="entry name" value="CobW/HypB/UreG_nucleotide-bd"/>
</dbReference>
<reference evidence="2 3" key="1">
    <citation type="submission" date="2016-10" db="EMBL/GenBank/DDBJ databases">
        <authorList>
            <person name="de Groot N.N."/>
        </authorList>
    </citation>
    <scope>NUCLEOTIDE SEQUENCE [LARGE SCALE GENOMIC DNA]</scope>
    <source>
        <strain evidence="2 3">CGMCC 1.5070</strain>
    </source>
</reference>
<dbReference type="OrthoDB" id="9808822at2"/>
<dbReference type="GO" id="GO:0005737">
    <property type="term" value="C:cytoplasm"/>
    <property type="evidence" value="ECO:0007669"/>
    <property type="project" value="TreeGrafter"/>
</dbReference>
<feature type="domain" description="CobW/HypB/UreG nucleotide-binding" evidence="1">
    <location>
        <begin position="5"/>
        <end position="173"/>
    </location>
</feature>
<organism evidence="2 3">
    <name type="scientific">Hydrogenoanaerobacterium saccharovorans</name>
    <dbReference type="NCBI Taxonomy" id="474960"/>
    <lineage>
        <taxon>Bacteria</taxon>
        <taxon>Bacillati</taxon>
        <taxon>Bacillota</taxon>
        <taxon>Clostridia</taxon>
        <taxon>Eubacteriales</taxon>
        <taxon>Oscillospiraceae</taxon>
        <taxon>Hydrogenoanaerobacterium</taxon>
    </lineage>
</organism>
<protein>
    <submittedName>
        <fullName evidence="2">GTPase, G3E family</fullName>
    </submittedName>
</protein>
<dbReference type="AlphaFoldDB" id="A0A1H8A7A8"/>
<dbReference type="Gene3D" id="3.40.50.300">
    <property type="entry name" value="P-loop containing nucleotide triphosphate hydrolases"/>
    <property type="match status" value="1"/>
</dbReference>
<dbReference type="PANTHER" id="PTHR13748:SF62">
    <property type="entry name" value="COBW DOMAIN-CONTAINING PROTEIN"/>
    <property type="match status" value="1"/>
</dbReference>
<accession>A0A1H8A7A8</accession>
<dbReference type="PANTHER" id="PTHR13748">
    <property type="entry name" value="COBW-RELATED"/>
    <property type="match status" value="1"/>
</dbReference>
<evidence type="ECO:0000313" key="2">
    <source>
        <dbReference type="EMBL" id="SEM65688.1"/>
    </source>
</evidence>
<dbReference type="Pfam" id="PF02492">
    <property type="entry name" value="cobW"/>
    <property type="match status" value="1"/>
</dbReference>